<dbReference type="AlphaFoldDB" id="A0A806L7J0"/>
<dbReference type="Gene3D" id="3.60.21.10">
    <property type="match status" value="1"/>
</dbReference>
<dbReference type="Pfam" id="PF00149">
    <property type="entry name" value="Metallophos"/>
    <property type="match status" value="1"/>
</dbReference>
<dbReference type="GO" id="GO:0016787">
    <property type="term" value="F:hydrolase activity"/>
    <property type="evidence" value="ECO:0007669"/>
    <property type="project" value="InterPro"/>
</dbReference>
<sequence>MEVFMSIAIRPFVKKDLTRFVSAISPLLSPSAVNFALITDTHDKAKFATTYYGPTGYWHVREQQWLSDQLPLAHRVHLGDLVDGSEAPWLTRLRLRNIMADYQSGSVPFLVTKGNHDDNDKFAEKRAGHRGSFLPEVNQTMIFRPNAEQIRVAVSQEGLMVQDFPNLRIIVLNTADVPLIDGHKAFDVKKTLAVSFAQLRNFALALKGAGKRDVLLLSHAPALKENGQPALKFNGRAVHELLRAFNFHASGVLHTGEAPAFGGRLRFDFRQSSGRVVGYLAGHYHLEADYIVNGIHYSLQNTSALMGRHHGLTTKFNRRYDRRFGLPSEYAGYVVSVDTQQRLLSLYGYGAASRVRRFQY</sequence>
<feature type="domain" description="Calcineurin-like phosphoesterase" evidence="1">
    <location>
        <begin position="35"/>
        <end position="285"/>
    </location>
</feature>
<dbReference type="InterPro" id="IPR029052">
    <property type="entry name" value="Metallo-depent_PP-like"/>
</dbReference>
<gene>
    <name evidence="2" type="ORF">AF91_02910</name>
</gene>
<dbReference type="SUPFAM" id="SSF56300">
    <property type="entry name" value="Metallo-dependent phosphatases"/>
    <property type="match status" value="1"/>
</dbReference>
<reference evidence="2 3" key="1">
    <citation type="journal article" date="2014" name="Genome Announc.">
        <title>Whole Genome Sequence of the Probiotic Strain Lactobacillus paracasei N1115, Isolated from Traditional Chinese Fermented Milk.</title>
        <authorList>
            <person name="Wang S."/>
            <person name="Zhu H."/>
            <person name="He F."/>
            <person name="Luo Y."/>
            <person name="Kang Z."/>
            <person name="Lu C."/>
            <person name="Feng L."/>
            <person name="Lu X."/>
            <person name="Xue Y."/>
            <person name="Wang H."/>
        </authorList>
    </citation>
    <scope>NUCLEOTIDE SEQUENCE [LARGE SCALE GENOMIC DNA]</scope>
    <source>
        <strain evidence="2 3">N1115</strain>
    </source>
</reference>
<evidence type="ECO:0000259" key="1">
    <source>
        <dbReference type="Pfam" id="PF00149"/>
    </source>
</evidence>
<evidence type="ECO:0000313" key="2">
    <source>
        <dbReference type="EMBL" id="AHJ32181.1"/>
    </source>
</evidence>
<dbReference type="KEGG" id="lpq:AF91_02910"/>
<proteinExistence type="predicted"/>
<accession>A0A806L7J0</accession>
<dbReference type="Proteomes" id="UP000019441">
    <property type="component" value="Chromosome"/>
</dbReference>
<organism evidence="2 3">
    <name type="scientific">Lacticaseibacillus paracasei N1115</name>
    <dbReference type="NCBI Taxonomy" id="1446494"/>
    <lineage>
        <taxon>Bacteria</taxon>
        <taxon>Bacillati</taxon>
        <taxon>Bacillota</taxon>
        <taxon>Bacilli</taxon>
        <taxon>Lactobacillales</taxon>
        <taxon>Lactobacillaceae</taxon>
        <taxon>Lacticaseibacillus</taxon>
    </lineage>
</organism>
<dbReference type="EMBL" id="CP007122">
    <property type="protein sequence ID" value="AHJ32181.1"/>
    <property type="molecule type" value="Genomic_DNA"/>
</dbReference>
<protein>
    <submittedName>
        <fullName evidence="2">Metallophosphoesterase</fullName>
    </submittedName>
</protein>
<dbReference type="InterPro" id="IPR004843">
    <property type="entry name" value="Calcineurin-like_PHP"/>
</dbReference>
<evidence type="ECO:0000313" key="3">
    <source>
        <dbReference type="Proteomes" id="UP000019441"/>
    </source>
</evidence>
<name>A0A806L7J0_LACPA</name>